<evidence type="ECO:0000313" key="4">
    <source>
        <dbReference type="Proteomes" id="UP001214854"/>
    </source>
</evidence>
<feature type="chain" id="PRO_5045328443" description="UrcA family protein" evidence="2">
    <location>
        <begin position="20"/>
        <end position="124"/>
    </location>
</feature>
<reference evidence="3 4" key="1">
    <citation type="submission" date="2023-01" db="EMBL/GenBank/DDBJ databases">
        <title>Novel species of the genus Asticcacaulis isolated from rivers.</title>
        <authorList>
            <person name="Lu H."/>
        </authorList>
    </citation>
    <scope>NUCLEOTIDE SEQUENCE [LARGE SCALE GENOMIC DNA]</scope>
    <source>
        <strain evidence="3 4">BYS171W</strain>
    </source>
</reference>
<protein>
    <recommendedName>
        <fullName evidence="5">UrcA family protein</fullName>
    </recommendedName>
</protein>
<dbReference type="EMBL" id="JAQQKX010000016">
    <property type="protein sequence ID" value="MDC7684842.1"/>
    <property type="molecule type" value="Genomic_DNA"/>
</dbReference>
<comment type="caution">
    <text evidence="3">The sequence shown here is derived from an EMBL/GenBank/DDBJ whole genome shotgun (WGS) entry which is preliminary data.</text>
</comment>
<organism evidence="3 4">
    <name type="scientific">Asticcacaulis aquaticus</name>
    <dbReference type="NCBI Taxonomy" id="2984212"/>
    <lineage>
        <taxon>Bacteria</taxon>
        <taxon>Pseudomonadati</taxon>
        <taxon>Pseudomonadota</taxon>
        <taxon>Alphaproteobacteria</taxon>
        <taxon>Caulobacterales</taxon>
        <taxon>Caulobacteraceae</taxon>
        <taxon>Asticcacaulis</taxon>
    </lineage>
</organism>
<evidence type="ECO:0000313" key="3">
    <source>
        <dbReference type="EMBL" id="MDC7684842.1"/>
    </source>
</evidence>
<dbReference type="Proteomes" id="UP001214854">
    <property type="component" value="Unassembled WGS sequence"/>
</dbReference>
<feature type="compositionally biased region" description="Basic and acidic residues" evidence="1">
    <location>
        <begin position="87"/>
        <end position="124"/>
    </location>
</feature>
<feature type="signal peptide" evidence="2">
    <location>
        <begin position="1"/>
        <end position="19"/>
    </location>
</feature>
<dbReference type="RefSeq" id="WP_272749314.1">
    <property type="nucleotide sequence ID" value="NZ_JAQQKX010000016.1"/>
</dbReference>
<evidence type="ECO:0000256" key="1">
    <source>
        <dbReference type="SAM" id="MobiDB-lite"/>
    </source>
</evidence>
<keyword evidence="4" id="KW-1185">Reference proteome</keyword>
<name>A0ABT5HXN7_9CAUL</name>
<evidence type="ECO:0008006" key="5">
    <source>
        <dbReference type="Google" id="ProtNLM"/>
    </source>
</evidence>
<feature type="region of interest" description="Disordered" evidence="1">
    <location>
        <begin position="86"/>
        <end position="124"/>
    </location>
</feature>
<gene>
    <name evidence="3" type="ORF">PQU92_16275</name>
</gene>
<accession>A0ABT5HXN7</accession>
<proteinExistence type="predicted"/>
<sequence length="124" mass="13387">MRHTLIALILVVAPSLVGAQTPDDTAYTKAIMHAEVFDKLGDAMIQNASIATEKEDKAGACEALESAARNYTKAIPLYAAALAAPVDARDKDRKTPEALKDASDFATTKRDRTQEVFDKHCKPA</sequence>
<keyword evidence="2" id="KW-0732">Signal</keyword>
<evidence type="ECO:0000256" key="2">
    <source>
        <dbReference type="SAM" id="SignalP"/>
    </source>
</evidence>